<keyword evidence="3" id="KW-0012">Acyltransferase</keyword>
<dbReference type="PANTHER" id="PTHR23028:SF53">
    <property type="entry name" value="ACYL_TRANSF_3 DOMAIN-CONTAINING PROTEIN"/>
    <property type="match status" value="1"/>
</dbReference>
<name>A0ABX0HWM3_9BURK</name>
<evidence type="ECO:0000259" key="2">
    <source>
        <dbReference type="Pfam" id="PF01757"/>
    </source>
</evidence>
<accession>A0ABX0HWM3</accession>
<feature type="transmembrane region" description="Helical" evidence="1">
    <location>
        <begin position="165"/>
        <end position="184"/>
    </location>
</feature>
<reference evidence="3 4" key="1">
    <citation type="submission" date="2020-03" db="EMBL/GenBank/DDBJ databases">
        <title>Rubrivivax benzoatilyticus JA2 (sequenced after 10 years sub-culturing).</title>
        <authorList>
            <person name="Gupta D."/>
            <person name="Chintalapati S."/>
            <person name="Chintalapati V.R."/>
        </authorList>
    </citation>
    <scope>NUCLEOTIDE SEQUENCE [LARGE SCALE GENOMIC DNA]</scope>
    <source>
        <strain evidence="3 4">JA2-Mal</strain>
    </source>
</reference>
<dbReference type="EMBL" id="JAAOCD010000006">
    <property type="protein sequence ID" value="NHK99411.1"/>
    <property type="molecule type" value="Genomic_DNA"/>
</dbReference>
<feature type="transmembrane region" description="Helical" evidence="1">
    <location>
        <begin position="190"/>
        <end position="211"/>
    </location>
</feature>
<dbReference type="PANTHER" id="PTHR23028">
    <property type="entry name" value="ACETYLTRANSFERASE"/>
    <property type="match status" value="1"/>
</dbReference>
<dbReference type="InterPro" id="IPR002656">
    <property type="entry name" value="Acyl_transf_3_dom"/>
</dbReference>
<proteinExistence type="predicted"/>
<dbReference type="GO" id="GO:0016746">
    <property type="term" value="F:acyltransferase activity"/>
    <property type="evidence" value="ECO:0007669"/>
    <property type="project" value="UniProtKB-KW"/>
</dbReference>
<feature type="transmembrane region" description="Helical" evidence="1">
    <location>
        <begin position="84"/>
        <end position="103"/>
    </location>
</feature>
<keyword evidence="4" id="KW-1185">Reference proteome</keyword>
<protein>
    <submittedName>
        <fullName evidence="3">Acyltransferase</fullName>
    </submittedName>
</protein>
<dbReference type="RefSeq" id="WP_009856362.1">
    <property type="nucleotide sequence ID" value="NZ_JAAOCD010000006.1"/>
</dbReference>
<dbReference type="Pfam" id="PF01757">
    <property type="entry name" value="Acyl_transf_3"/>
    <property type="match status" value="1"/>
</dbReference>
<gene>
    <name evidence="3" type="ORF">G7087_13580</name>
</gene>
<keyword evidence="1" id="KW-1133">Transmembrane helix</keyword>
<feature type="transmembrane region" description="Helical" evidence="1">
    <location>
        <begin position="49"/>
        <end position="68"/>
    </location>
</feature>
<feature type="domain" description="Acyltransferase 3" evidence="2">
    <location>
        <begin position="20"/>
        <end position="294"/>
    </location>
</feature>
<evidence type="ECO:0000313" key="4">
    <source>
        <dbReference type="Proteomes" id="UP000802098"/>
    </source>
</evidence>
<dbReference type="InterPro" id="IPR050879">
    <property type="entry name" value="Acyltransferase_3"/>
</dbReference>
<dbReference type="Proteomes" id="UP000802098">
    <property type="component" value="Unassembled WGS sequence"/>
</dbReference>
<organism evidence="3 4">
    <name type="scientific">Rubrivivax benzoatilyticus</name>
    <dbReference type="NCBI Taxonomy" id="316997"/>
    <lineage>
        <taxon>Bacteria</taxon>
        <taxon>Pseudomonadati</taxon>
        <taxon>Pseudomonadota</taxon>
        <taxon>Betaproteobacteria</taxon>
        <taxon>Burkholderiales</taxon>
        <taxon>Sphaerotilaceae</taxon>
        <taxon>Rubrivivax</taxon>
    </lineage>
</organism>
<keyword evidence="3" id="KW-0808">Transferase</keyword>
<comment type="caution">
    <text evidence="3">The sequence shown here is derived from an EMBL/GenBank/DDBJ whole genome shotgun (WGS) entry which is preliminary data.</text>
</comment>
<sequence>MGRPDERLLAPAPGGADHVDYLDGWRGLSILGVLQGHFLWLPGLDGGSFGVSMFFVLSGLLMANILFVKRQPLPVFYRRRASRILPAFMLFVAVVFAASWTWGQRFTAAEFWSTLFFLRTYYPASGIWGTGMPIGHLWSLNVEEHCYLLMSLLALVPLLRGREGLWLLAIGFGCIATGFVYVRIGAAAPRWGALGTEVAGAALFVSAGYRLSCDGLRRHVPPWLPVVTLLTAFVLAQRGPWWSQALLPLLLAFSVNHLGESGAWFQRLLSARLLRRLGLWSFSLYLWQQPFFQLKSTLPGGALAGLGAACCVALLSFYLVEKPARDWLNRRWRSDRAR</sequence>
<keyword evidence="1" id="KW-0472">Membrane</keyword>
<evidence type="ECO:0000256" key="1">
    <source>
        <dbReference type="SAM" id="Phobius"/>
    </source>
</evidence>
<feature type="transmembrane region" description="Helical" evidence="1">
    <location>
        <begin position="223"/>
        <end position="239"/>
    </location>
</feature>
<evidence type="ECO:0000313" key="3">
    <source>
        <dbReference type="EMBL" id="NHK99411.1"/>
    </source>
</evidence>
<keyword evidence="1" id="KW-0812">Transmembrane</keyword>
<feature type="transmembrane region" description="Helical" evidence="1">
    <location>
        <begin position="300"/>
        <end position="320"/>
    </location>
</feature>